<evidence type="ECO:0000313" key="2">
    <source>
        <dbReference type="Proteomes" id="UP000062998"/>
    </source>
</evidence>
<evidence type="ECO:0000313" key="1">
    <source>
        <dbReference type="EMBL" id="KWD93336.1"/>
    </source>
</evidence>
<sequence>MALFVQESVERLHPVAVDKDQWRGFSELLMNFWIGAWSVGASPCVSAAGPSNVRRFGSQL</sequence>
<protein>
    <submittedName>
        <fullName evidence="1">Uncharacterized protein</fullName>
    </submittedName>
</protein>
<proteinExistence type="predicted"/>
<dbReference type="AlphaFoldDB" id="A0A107FRM8"/>
<gene>
    <name evidence="1" type="ORF">WL73_27470</name>
</gene>
<name>A0A107FRM8_9BURK</name>
<accession>A0A107FRM8</accession>
<dbReference type="EMBL" id="LPIX01000103">
    <property type="protein sequence ID" value="KWD93336.1"/>
    <property type="molecule type" value="Genomic_DNA"/>
</dbReference>
<organism evidence="1 2">
    <name type="scientific">Burkholderia ubonensis</name>
    <dbReference type="NCBI Taxonomy" id="101571"/>
    <lineage>
        <taxon>Bacteria</taxon>
        <taxon>Pseudomonadati</taxon>
        <taxon>Pseudomonadota</taxon>
        <taxon>Betaproteobacteria</taxon>
        <taxon>Burkholderiales</taxon>
        <taxon>Burkholderiaceae</taxon>
        <taxon>Burkholderia</taxon>
        <taxon>Burkholderia cepacia complex</taxon>
    </lineage>
</organism>
<reference evidence="1 2" key="1">
    <citation type="submission" date="2015-11" db="EMBL/GenBank/DDBJ databases">
        <title>Expanding the genomic diversity of Burkholderia species for the development of highly accurate diagnostics.</title>
        <authorList>
            <person name="Sahl J."/>
            <person name="Keim P."/>
            <person name="Wagner D."/>
        </authorList>
    </citation>
    <scope>NUCLEOTIDE SEQUENCE [LARGE SCALE GENOMIC DNA]</scope>
    <source>
        <strain evidence="1 2">MSMB2167WGS</strain>
    </source>
</reference>
<comment type="caution">
    <text evidence="1">The sequence shown here is derived from an EMBL/GenBank/DDBJ whole genome shotgun (WGS) entry which is preliminary data.</text>
</comment>
<dbReference type="Proteomes" id="UP000062998">
    <property type="component" value="Unassembled WGS sequence"/>
</dbReference>